<keyword evidence="3" id="KW-1185">Reference proteome</keyword>
<name>A0A511VB78_9BACL</name>
<dbReference type="InterPro" id="IPR012854">
    <property type="entry name" value="Cu_amine_oxidase-like_N"/>
</dbReference>
<comment type="caution">
    <text evidence="2">The sequence shown here is derived from an EMBL/GenBank/DDBJ whole genome shotgun (WGS) entry which is preliminary data.</text>
</comment>
<dbReference type="InterPro" id="IPR036582">
    <property type="entry name" value="Mao_N_sf"/>
</dbReference>
<sequence length="720" mass="76379">MKRKGKLHVLQGSAITVLAVPLTVAPWMSVASANSNNYVDRILNISSNYDAAGSPTATLFVSEDDIDFTTGDTFRVTLPSGVKWNNPIPANATIVTKTDSILELTPSGAVVNNDNDKADKIQIPLDIKVNGASGELKVRVEPIDSTISGGDYTFAVISTGKTTAMVDSIESIGGTEADGAVIRIEEVAAGEVARGASSVKFQLPSQFEWKNLTMTGSGGFAGASLTNVIMDGNTLTATLNIPSGNNARGFLYFTPRIKAKSDAQPGDVTVSISGAELSDAEVVIAKYREWGANIKVEQVNQILASKFEDKKVVKMTIEETSPGAFIGGREVEVELPDAVKIPGTVNPLTGIIVSPSINYSGSDVTGTVNAERNTVTFAIPTTPSSSKRKLVFEAALAVKTGVYGDIEATVQGAGIEKQEVVIAKSIPPGIPKPLAEGKLKIGLQGQAIPDIILAETVKGAVKQSVDLGVAGKQQGYVLVYFSRGVTFTGTPKIKVIEGDLLIDSVQVIQAKDLSKAPTDMYEGLKIDIKGESTKPSKIQISDIKLSVDRSVPEGILEAKIAGSAVAHPYNSLLFNITSGIPFKVADVITPAPSETNLTGSFVIGSTTYKIGDVEKTMDAAPYIKNDRTYLPVRYVAEVMGINEDNIVWDKASQTVSLFKGNKVVQIKMGVKKITVNGTDITTDVAPEIKNERMMLPIAHVAQALGSKARWDAESKTVYIE</sequence>
<dbReference type="SUPFAM" id="SSF55383">
    <property type="entry name" value="Copper amine oxidase, domain N"/>
    <property type="match status" value="2"/>
</dbReference>
<dbReference type="Proteomes" id="UP000321157">
    <property type="component" value="Unassembled WGS sequence"/>
</dbReference>
<gene>
    <name evidence="2" type="ORF">ADA01nite_26280</name>
</gene>
<dbReference type="Gene3D" id="3.30.457.10">
    <property type="entry name" value="Copper amine oxidase-like, N-terminal domain"/>
    <property type="match status" value="2"/>
</dbReference>
<dbReference type="Pfam" id="PF07833">
    <property type="entry name" value="Cu_amine_oxidN1"/>
    <property type="match status" value="1"/>
</dbReference>
<dbReference type="RefSeq" id="WP_146810535.1">
    <property type="nucleotide sequence ID" value="NZ_BJXX01000119.1"/>
</dbReference>
<evidence type="ECO:0000313" key="2">
    <source>
        <dbReference type="EMBL" id="GEN35168.1"/>
    </source>
</evidence>
<accession>A0A511VB78</accession>
<organism evidence="2 3">
    <name type="scientific">Aneurinibacillus danicus</name>
    <dbReference type="NCBI Taxonomy" id="267746"/>
    <lineage>
        <taxon>Bacteria</taxon>
        <taxon>Bacillati</taxon>
        <taxon>Bacillota</taxon>
        <taxon>Bacilli</taxon>
        <taxon>Bacillales</taxon>
        <taxon>Paenibacillaceae</taxon>
        <taxon>Aneurinibacillus group</taxon>
        <taxon>Aneurinibacillus</taxon>
    </lineage>
</organism>
<proteinExistence type="predicted"/>
<dbReference type="OrthoDB" id="2023214at2"/>
<dbReference type="AlphaFoldDB" id="A0A511VB78"/>
<evidence type="ECO:0000259" key="1">
    <source>
        <dbReference type="Pfam" id="PF07833"/>
    </source>
</evidence>
<reference evidence="2 3" key="1">
    <citation type="submission" date="2019-07" db="EMBL/GenBank/DDBJ databases">
        <title>Whole genome shotgun sequence of Aneurinibacillus danicus NBRC 102444.</title>
        <authorList>
            <person name="Hosoyama A."/>
            <person name="Uohara A."/>
            <person name="Ohji S."/>
            <person name="Ichikawa N."/>
        </authorList>
    </citation>
    <scope>NUCLEOTIDE SEQUENCE [LARGE SCALE GENOMIC DNA]</scope>
    <source>
        <strain evidence="2 3">NBRC 102444</strain>
    </source>
</reference>
<dbReference type="EMBL" id="BJXX01000119">
    <property type="protein sequence ID" value="GEN35168.1"/>
    <property type="molecule type" value="Genomic_DNA"/>
</dbReference>
<evidence type="ECO:0000313" key="3">
    <source>
        <dbReference type="Proteomes" id="UP000321157"/>
    </source>
</evidence>
<feature type="domain" description="Copper amine oxidase-like N-terminal" evidence="1">
    <location>
        <begin position="612"/>
        <end position="719"/>
    </location>
</feature>
<protein>
    <submittedName>
        <fullName evidence="2">Copper amine oxidase-like protein</fullName>
    </submittedName>
</protein>